<dbReference type="Proteomes" id="UP001314229">
    <property type="component" value="Unassembled WGS sequence"/>
</dbReference>
<evidence type="ECO:0000313" key="2">
    <source>
        <dbReference type="EMBL" id="CAK6976021.1"/>
    </source>
</evidence>
<evidence type="ECO:0000313" key="3">
    <source>
        <dbReference type="Proteomes" id="UP001314229"/>
    </source>
</evidence>
<gene>
    <name evidence="2" type="ORF">FSCOSCO3_A016025</name>
</gene>
<comment type="caution">
    <text evidence="2">The sequence shown here is derived from an EMBL/GenBank/DDBJ whole genome shotgun (WGS) entry which is preliminary data.</text>
</comment>
<feature type="region of interest" description="Disordered" evidence="1">
    <location>
        <begin position="14"/>
        <end position="44"/>
    </location>
</feature>
<accession>A0AAV1Q094</accession>
<organism evidence="2 3">
    <name type="scientific">Scomber scombrus</name>
    <name type="common">Atlantic mackerel</name>
    <name type="synonym">Scomber vernalis</name>
    <dbReference type="NCBI Taxonomy" id="13677"/>
    <lineage>
        <taxon>Eukaryota</taxon>
        <taxon>Metazoa</taxon>
        <taxon>Chordata</taxon>
        <taxon>Craniata</taxon>
        <taxon>Vertebrata</taxon>
        <taxon>Euteleostomi</taxon>
        <taxon>Actinopterygii</taxon>
        <taxon>Neopterygii</taxon>
        <taxon>Teleostei</taxon>
        <taxon>Neoteleostei</taxon>
        <taxon>Acanthomorphata</taxon>
        <taxon>Pelagiaria</taxon>
        <taxon>Scombriformes</taxon>
        <taxon>Scombridae</taxon>
        <taxon>Scomber</taxon>
    </lineage>
</organism>
<evidence type="ECO:0000256" key="1">
    <source>
        <dbReference type="SAM" id="MobiDB-lite"/>
    </source>
</evidence>
<dbReference type="EMBL" id="CAWUFR010000329">
    <property type="protein sequence ID" value="CAK6976021.1"/>
    <property type="molecule type" value="Genomic_DNA"/>
</dbReference>
<reference evidence="2 3" key="1">
    <citation type="submission" date="2024-01" db="EMBL/GenBank/DDBJ databases">
        <authorList>
            <person name="Alioto T."/>
            <person name="Alioto T."/>
            <person name="Gomez Garrido J."/>
        </authorList>
    </citation>
    <scope>NUCLEOTIDE SEQUENCE [LARGE SCALE GENOMIC DNA]</scope>
</reference>
<protein>
    <submittedName>
        <fullName evidence="2">Unnamed protein product, partial</fullName>
    </submittedName>
</protein>
<keyword evidence="3" id="KW-1185">Reference proteome</keyword>
<proteinExistence type="predicted"/>
<sequence>MVEIYHTTVFHITSEGGSSGVQGANWRPVRSSSPPPKQSQELRIRPPGLMAFVMANYKPLQGTSPMNQPNQSTSKLRNWEVTWVFMGEEEQLGEK</sequence>
<name>A0AAV1Q094_SCOSC</name>
<dbReference type="AlphaFoldDB" id="A0AAV1Q094"/>